<name>A0AA48H643_9BACT</name>
<organism evidence="1 2">
    <name type="scientific">Mesoterricola sediminis</name>
    <dbReference type="NCBI Taxonomy" id="2927980"/>
    <lineage>
        <taxon>Bacteria</taxon>
        <taxon>Pseudomonadati</taxon>
        <taxon>Acidobacteriota</taxon>
        <taxon>Holophagae</taxon>
        <taxon>Holophagales</taxon>
        <taxon>Holophagaceae</taxon>
        <taxon>Mesoterricola</taxon>
    </lineage>
</organism>
<keyword evidence="2" id="KW-1185">Reference proteome</keyword>
<gene>
    <name evidence="1" type="ORF">METESE_30340</name>
</gene>
<sequence length="206" mass="22059">MRRQEKDVTDTGLVDQLLSDVAWGTLGLARPGGPPALVPLDFAARGDRLWFHGSAEGEKMDLIRAGGEATFCVVDPLAIIPSTVSDPERACPATQYFRSVILEGRVTELKDPARKAEALQALMEKLQPEGGFRAITAGDPLYAGSVAHVAVLEMRVTRVTAKAETGARLTPEKRARVLDLLERRGTETDLRTLAAMGGRPGSPASS</sequence>
<accession>A0AA48H643</accession>
<dbReference type="KEGG" id="msea:METESE_30340"/>
<dbReference type="PANTHER" id="PTHR34071">
    <property type="entry name" value="5-NITROIMIDAZOLE ANTIBIOTICS RESISTANCE PROTEIN, NIMA-FAMILY-RELATED PROTEIN-RELATED"/>
    <property type="match status" value="1"/>
</dbReference>
<evidence type="ECO:0000313" key="2">
    <source>
        <dbReference type="Proteomes" id="UP001228113"/>
    </source>
</evidence>
<dbReference type="InterPro" id="IPR024747">
    <property type="entry name" value="Pyridox_Oxase-rel"/>
</dbReference>
<dbReference type="RefSeq" id="WP_243333468.1">
    <property type="nucleotide sequence ID" value="NZ_AP027081.1"/>
</dbReference>
<dbReference type="EMBL" id="AP027081">
    <property type="protein sequence ID" value="BDU78076.1"/>
    <property type="molecule type" value="Genomic_DNA"/>
</dbReference>
<dbReference type="AlphaFoldDB" id="A0AA48H643"/>
<dbReference type="Proteomes" id="UP001228113">
    <property type="component" value="Chromosome"/>
</dbReference>
<dbReference type="PANTHER" id="PTHR34071:SF2">
    <property type="entry name" value="FLAVIN-NUCLEOTIDE-BINDING PROTEIN"/>
    <property type="match status" value="1"/>
</dbReference>
<evidence type="ECO:0008006" key="3">
    <source>
        <dbReference type="Google" id="ProtNLM"/>
    </source>
</evidence>
<evidence type="ECO:0000313" key="1">
    <source>
        <dbReference type="EMBL" id="BDU78076.1"/>
    </source>
</evidence>
<protein>
    <recommendedName>
        <fullName evidence="3">Pyridoxamine 5'-phosphate oxidase family protein</fullName>
    </recommendedName>
</protein>
<dbReference type="InterPro" id="IPR012349">
    <property type="entry name" value="Split_barrel_FMN-bd"/>
</dbReference>
<dbReference type="Gene3D" id="2.30.110.10">
    <property type="entry name" value="Electron Transport, Fmn-binding Protein, Chain A"/>
    <property type="match status" value="1"/>
</dbReference>
<reference evidence="1" key="1">
    <citation type="journal article" date="2023" name="Int. J. Syst. Evol. Microbiol.">
        <title>Mesoterricola silvestris gen. nov., sp. nov., Mesoterricola sediminis sp. nov., Geothrix oryzae sp. nov., Geothrix edaphica sp. nov., Geothrix rubra sp. nov., and Geothrix limicola sp. nov., six novel members of Acidobacteriota isolated from soils.</title>
        <authorList>
            <person name="Itoh H."/>
            <person name="Sugisawa Y."/>
            <person name="Mise K."/>
            <person name="Xu Z."/>
            <person name="Kuniyasu M."/>
            <person name="Ushijima N."/>
            <person name="Kawano K."/>
            <person name="Kobayashi E."/>
            <person name="Shiratori Y."/>
            <person name="Masuda Y."/>
            <person name="Senoo K."/>
        </authorList>
    </citation>
    <scope>NUCLEOTIDE SEQUENCE</scope>
    <source>
        <strain evidence="1">W786</strain>
    </source>
</reference>
<proteinExistence type="predicted"/>
<dbReference type="Pfam" id="PF12900">
    <property type="entry name" value="Pyridox_ox_2"/>
    <property type="match status" value="1"/>
</dbReference>
<dbReference type="SUPFAM" id="SSF50475">
    <property type="entry name" value="FMN-binding split barrel"/>
    <property type="match status" value="1"/>
</dbReference>